<dbReference type="GeneID" id="54409544"/>
<evidence type="ECO:0000313" key="3">
    <source>
        <dbReference type="Proteomes" id="UP000799771"/>
    </source>
</evidence>
<dbReference type="Pfam" id="PF13668">
    <property type="entry name" value="Ferritin_2"/>
    <property type="match status" value="1"/>
</dbReference>
<evidence type="ECO:0000313" key="2">
    <source>
        <dbReference type="EMBL" id="KAF2124874.1"/>
    </source>
</evidence>
<proteinExistence type="predicted"/>
<dbReference type="AlphaFoldDB" id="A0A6A6A143"/>
<protein>
    <recommendedName>
        <fullName evidence="4">Late sexual development protein</fullName>
    </recommendedName>
</protein>
<keyword evidence="1" id="KW-0732">Signal</keyword>
<sequence>MVRCYITYLAALIVCLVSAAPASKREFSPDNVYFPLPNGFPEPSQDQILQIQREAHGTLPNSLLPATLSSEGVTNLKLIALNELFEVAYFTELVYNLTNKVSGYDLGYGHEYVLDSLHAIVAQEQLHLLNANSALEHFKQEPIQPCKYNFPVTDFHSAIALAGTFTDLVLGTLQDIQEIFAKNQDSGLVRGVASVLGNEAEQQGFYRLVQKKRVTSQPFLTTSTRDFAFTAIQSFTIPGSCPNIDTIPLKKLLPLTVETKDIPAATQKLKFSFAENDAGLYNMNSFRLVYINGQNLPIVKNLENLQVVEDRVLFEVPFPYDEFLMNGLTIAAVTMGADQFADADEVSEAAIFGPGLIQIE</sequence>
<feature type="signal peptide" evidence="1">
    <location>
        <begin position="1"/>
        <end position="19"/>
    </location>
</feature>
<dbReference type="OrthoDB" id="5293813at2759"/>
<accession>A0A6A6A143</accession>
<name>A0A6A6A143_9PLEO</name>
<organism evidence="2 3">
    <name type="scientific">Dothidotthia symphoricarpi CBS 119687</name>
    <dbReference type="NCBI Taxonomy" id="1392245"/>
    <lineage>
        <taxon>Eukaryota</taxon>
        <taxon>Fungi</taxon>
        <taxon>Dikarya</taxon>
        <taxon>Ascomycota</taxon>
        <taxon>Pezizomycotina</taxon>
        <taxon>Dothideomycetes</taxon>
        <taxon>Pleosporomycetidae</taxon>
        <taxon>Pleosporales</taxon>
        <taxon>Dothidotthiaceae</taxon>
        <taxon>Dothidotthia</taxon>
    </lineage>
</organism>
<reference evidence="2" key="1">
    <citation type="journal article" date="2020" name="Stud. Mycol.">
        <title>101 Dothideomycetes genomes: a test case for predicting lifestyles and emergence of pathogens.</title>
        <authorList>
            <person name="Haridas S."/>
            <person name="Albert R."/>
            <person name="Binder M."/>
            <person name="Bloem J."/>
            <person name="Labutti K."/>
            <person name="Salamov A."/>
            <person name="Andreopoulos B."/>
            <person name="Baker S."/>
            <person name="Barry K."/>
            <person name="Bills G."/>
            <person name="Bluhm B."/>
            <person name="Cannon C."/>
            <person name="Castanera R."/>
            <person name="Culley D."/>
            <person name="Daum C."/>
            <person name="Ezra D."/>
            <person name="Gonzalez J."/>
            <person name="Henrissat B."/>
            <person name="Kuo A."/>
            <person name="Liang C."/>
            <person name="Lipzen A."/>
            <person name="Lutzoni F."/>
            <person name="Magnuson J."/>
            <person name="Mondo S."/>
            <person name="Nolan M."/>
            <person name="Ohm R."/>
            <person name="Pangilinan J."/>
            <person name="Park H.-J."/>
            <person name="Ramirez L."/>
            <person name="Alfaro M."/>
            <person name="Sun H."/>
            <person name="Tritt A."/>
            <person name="Yoshinaga Y."/>
            <person name="Zwiers L.-H."/>
            <person name="Turgeon B."/>
            <person name="Goodwin S."/>
            <person name="Spatafora J."/>
            <person name="Crous P."/>
            <person name="Grigoriev I."/>
        </authorList>
    </citation>
    <scope>NUCLEOTIDE SEQUENCE</scope>
    <source>
        <strain evidence="2">CBS 119687</strain>
    </source>
</reference>
<evidence type="ECO:0000256" key="1">
    <source>
        <dbReference type="SAM" id="SignalP"/>
    </source>
</evidence>
<keyword evidence="3" id="KW-1185">Reference proteome</keyword>
<gene>
    <name evidence="2" type="ORF">P153DRAFT_370774</name>
</gene>
<dbReference type="Proteomes" id="UP000799771">
    <property type="component" value="Unassembled WGS sequence"/>
</dbReference>
<feature type="chain" id="PRO_5025338451" description="Late sexual development protein" evidence="1">
    <location>
        <begin position="20"/>
        <end position="360"/>
    </location>
</feature>
<dbReference type="EMBL" id="ML977518">
    <property type="protein sequence ID" value="KAF2124874.1"/>
    <property type="molecule type" value="Genomic_DNA"/>
</dbReference>
<dbReference type="RefSeq" id="XP_033519267.1">
    <property type="nucleotide sequence ID" value="XM_033669112.1"/>
</dbReference>
<evidence type="ECO:0008006" key="4">
    <source>
        <dbReference type="Google" id="ProtNLM"/>
    </source>
</evidence>